<dbReference type="PANTHER" id="PTHR46649:SF4">
    <property type="entry name" value="HALOACID DEHALOGENASE-LIKE HYDROLASE (HAD) SUPERFAMILY PROTEIN"/>
    <property type="match status" value="1"/>
</dbReference>
<dbReference type="NCBIfam" id="TIGR01509">
    <property type="entry name" value="HAD-SF-IA-v3"/>
    <property type="match status" value="1"/>
</dbReference>
<dbReference type="SUPFAM" id="SSF56784">
    <property type="entry name" value="HAD-like"/>
    <property type="match status" value="1"/>
</dbReference>
<dbReference type="InterPro" id="IPR044924">
    <property type="entry name" value="HAD-SF_hydro_IA_REG-2-like_cap"/>
</dbReference>
<protein>
    <recommendedName>
        <fullName evidence="3">HAD family hydrolase</fullName>
    </recommendedName>
</protein>
<dbReference type="InterPro" id="IPR023214">
    <property type="entry name" value="HAD_sf"/>
</dbReference>
<dbReference type="InterPro" id="IPR036412">
    <property type="entry name" value="HAD-like_sf"/>
</dbReference>
<dbReference type="SFLD" id="SFLDS00003">
    <property type="entry name" value="Haloacid_Dehalogenase"/>
    <property type="match status" value="1"/>
</dbReference>
<gene>
    <name evidence="1" type="ORF">CVT63_02570</name>
</gene>
<evidence type="ECO:0008006" key="3">
    <source>
        <dbReference type="Google" id="ProtNLM"/>
    </source>
</evidence>
<organism evidence="1 2">
    <name type="scientific">Candidatus Anoxymicrobium japonicum</name>
    <dbReference type="NCBI Taxonomy" id="2013648"/>
    <lineage>
        <taxon>Bacteria</taxon>
        <taxon>Bacillati</taxon>
        <taxon>Actinomycetota</taxon>
        <taxon>Candidatus Geothermincolia</taxon>
        <taxon>Candidatus Geothermincolales</taxon>
        <taxon>Candidatus Anoxymicrobiaceae</taxon>
        <taxon>Candidatus Anoxymicrobium</taxon>
    </lineage>
</organism>
<dbReference type="NCBIfam" id="TIGR01549">
    <property type="entry name" value="HAD-SF-IA-v1"/>
    <property type="match status" value="1"/>
</dbReference>
<sequence length="239" mass="26990">MREICESAIEAVFFDVGNTLLEPYPSIEAVCREVMAEFGHYPSDENLRCGIVAASEYYERRYWSDDSFWANEKDASEMWSELYALMLDEIGVDGHRQLVGRAIYDYFGDGDRWRPYPDVVPVFERLKAKGLRLALISNWDSRLAKLCFDMGLDRYLDAVLSSASIGLVKPNPRIYQAACERLDVEPGRAVHVGDQYYADVLGARSVGIHPVLIDRFGSGNTADVPVIEDLYGLLDLLTD</sequence>
<dbReference type="CDD" id="cd16415">
    <property type="entry name" value="HAD_dREG-2_like"/>
    <property type="match status" value="1"/>
</dbReference>
<evidence type="ECO:0000313" key="1">
    <source>
        <dbReference type="EMBL" id="PKQ28502.1"/>
    </source>
</evidence>
<dbReference type="EMBL" id="PHEX01000014">
    <property type="protein sequence ID" value="PKQ28502.1"/>
    <property type="molecule type" value="Genomic_DNA"/>
</dbReference>
<dbReference type="PRINTS" id="PR00413">
    <property type="entry name" value="HADHALOGNASE"/>
</dbReference>
<dbReference type="PANTHER" id="PTHR46649">
    <property type="match status" value="1"/>
</dbReference>
<comment type="caution">
    <text evidence="1">The sequence shown here is derived from an EMBL/GenBank/DDBJ whole genome shotgun (WGS) entry which is preliminary data.</text>
</comment>
<dbReference type="Pfam" id="PF00702">
    <property type="entry name" value="Hydrolase"/>
    <property type="match status" value="1"/>
</dbReference>
<name>A0A2N3G7A7_9ACTN</name>
<dbReference type="AlphaFoldDB" id="A0A2N3G7A7"/>
<proteinExistence type="predicted"/>
<dbReference type="Proteomes" id="UP000233654">
    <property type="component" value="Unassembled WGS sequence"/>
</dbReference>
<dbReference type="Gene3D" id="3.40.50.1000">
    <property type="entry name" value="HAD superfamily/HAD-like"/>
    <property type="match status" value="1"/>
</dbReference>
<reference evidence="1 2" key="1">
    <citation type="journal article" date="2017" name="ISME J.">
        <title>Potential for microbial H2 and metal transformations associated with novel bacteria and archaea in deep terrestrial subsurface sediments.</title>
        <authorList>
            <person name="Hernsdorf A.W."/>
            <person name="Amano Y."/>
            <person name="Miyakawa K."/>
            <person name="Ise K."/>
            <person name="Suzuki Y."/>
            <person name="Anantharaman K."/>
            <person name="Probst A."/>
            <person name="Burstein D."/>
            <person name="Thomas B.C."/>
            <person name="Banfield J.F."/>
        </authorList>
    </citation>
    <scope>NUCLEOTIDE SEQUENCE [LARGE SCALE GENOMIC DNA]</scope>
    <source>
        <strain evidence="1">HGW-Actinobacteria-3</strain>
    </source>
</reference>
<dbReference type="SFLD" id="SFLDG01129">
    <property type="entry name" value="C1.5:_HAD__Beta-PGM__Phosphata"/>
    <property type="match status" value="1"/>
</dbReference>
<dbReference type="InterPro" id="IPR006439">
    <property type="entry name" value="HAD-SF_hydro_IA"/>
</dbReference>
<evidence type="ECO:0000313" key="2">
    <source>
        <dbReference type="Proteomes" id="UP000233654"/>
    </source>
</evidence>
<dbReference type="Gene3D" id="1.10.150.720">
    <property type="entry name" value="Haloacid dehalogenase-like hydrolase"/>
    <property type="match status" value="1"/>
</dbReference>
<accession>A0A2N3G7A7</accession>